<dbReference type="FunFam" id="2.60.40.60:FF:000059">
    <property type="entry name" value="FAT atypical cadherin 3"/>
    <property type="match status" value="1"/>
</dbReference>
<dbReference type="FunFam" id="2.60.40.60:FF:000033">
    <property type="entry name" value="FAT atypical cadherin 1"/>
    <property type="match status" value="1"/>
</dbReference>
<dbReference type="FunFam" id="2.60.40.60:FF:000075">
    <property type="entry name" value="FAT atypical cadherin 1"/>
    <property type="match status" value="1"/>
</dbReference>
<dbReference type="Pfam" id="PF00028">
    <property type="entry name" value="Cadherin"/>
    <property type="match status" value="29"/>
</dbReference>
<feature type="domain" description="Cadherin" evidence="21">
    <location>
        <begin position="367"/>
        <end position="462"/>
    </location>
</feature>
<dbReference type="FunFam" id="2.60.40.60:FF:000064">
    <property type="entry name" value="FAT atypical cadherin 1"/>
    <property type="match status" value="1"/>
</dbReference>
<dbReference type="PROSITE" id="PS01187">
    <property type="entry name" value="EGF_CA"/>
    <property type="match status" value="1"/>
</dbReference>
<dbReference type="Gene3D" id="2.60.40.60">
    <property type="entry name" value="Cadherins"/>
    <property type="match status" value="34"/>
</dbReference>
<evidence type="ECO:0000256" key="11">
    <source>
        <dbReference type="ARBA" id="ARBA00023136"/>
    </source>
</evidence>
<dbReference type="PROSITE" id="PS50026">
    <property type="entry name" value="EGF_3"/>
    <property type="match status" value="4"/>
</dbReference>
<dbReference type="PANTHER" id="PTHR24026:SF125">
    <property type="entry name" value="FAT-LIKE CADHERIN-RELATED TUMOR SUPPRESSOR HOMOLOG"/>
    <property type="match status" value="1"/>
</dbReference>
<dbReference type="CDD" id="cd11304">
    <property type="entry name" value="Cadherin_repeat"/>
    <property type="match status" value="34"/>
</dbReference>
<evidence type="ECO:0000256" key="12">
    <source>
        <dbReference type="ARBA" id="ARBA00023157"/>
    </source>
</evidence>
<dbReference type="PRINTS" id="PR00205">
    <property type="entry name" value="CADHERIN"/>
</dbReference>
<dbReference type="GO" id="GO:0009653">
    <property type="term" value="P:anatomical structure morphogenesis"/>
    <property type="evidence" value="ECO:0007669"/>
    <property type="project" value="UniProtKB-ARBA"/>
</dbReference>
<dbReference type="SUPFAM" id="SSF57184">
    <property type="entry name" value="Growth factor receptor domain"/>
    <property type="match status" value="1"/>
</dbReference>
<evidence type="ECO:0000256" key="10">
    <source>
        <dbReference type="ARBA" id="ARBA00022989"/>
    </source>
</evidence>
<dbReference type="FunFam" id="2.60.40.60:FF:000020">
    <property type="entry name" value="Dachsous cadherin-related 1b"/>
    <property type="match status" value="2"/>
</dbReference>
<organism evidence="22 23">
    <name type="scientific">Amphiprion ocellaris</name>
    <name type="common">Clown anemonefish</name>
    <dbReference type="NCBI Taxonomy" id="80972"/>
    <lineage>
        <taxon>Eukaryota</taxon>
        <taxon>Metazoa</taxon>
        <taxon>Chordata</taxon>
        <taxon>Craniata</taxon>
        <taxon>Vertebrata</taxon>
        <taxon>Euteleostomi</taxon>
        <taxon>Actinopterygii</taxon>
        <taxon>Neopterygii</taxon>
        <taxon>Teleostei</taxon>
        <taxon>Neoteleostei</taxon>
        <taxon>Acanthomorphata</taxon>
        <taxon>Ovalentaria</taxon>
        <taxon>Pomacentridae</taxon>
        <taxon>Amphiprion</taxon>
    </lineage>
</organism>
<feature type="domain" description="Cadherin" evidence="21">
    <location>
        <begin position="1139"/>
        <end position="1234"/>
    </location>
</feature>
<dbReference type="FunFam" id="2.60.40.60:FF:000066">
    <property type="entry name" value="FAT atypical cadherin 1"/>
    <property type="match status" value="1"/>
</dbReference>
<dbReference type="CDD" id="cd00110">
    <property type="entry name" value="LamG"/>
    <property type="match status" value="1"/>
</dbReference>
<dbReference type="FunFam" id="2.10.25.10:FF:000057">
    <property type="entry name" value="protocadherin Fat 1 isoform X2"/>
    <property type="match status" value="1"/>
</dbReference>
<keyword evidence="3" id="KW-1003">Cell membrane</keyword>
<dbReference type="GeneTree" id="ENSGT00940000157733"/>
<dbReference type="FunFam" id="2.60.40.60:FF:000013">
    <property type="entry name" value="Cadherin EGF LAG seven-pass G-type receptor"/>
    <property type="match status" value="3"/>
</dbReference>
<dbReference type="FunFam" id="2.60.40.60:FF:000071">
    <property type="entry name" value="FAT atypical cadherin 1"/>
    <property type="match status" value="1"/>
</dbReference>
<evidence type="ECO:0000256" key="13">
    <source>
        <dbReference type="ARBA" id="ARBA00023180"/>
    </source>
</evidence>
<dbReference type="FunFam" id="2.60.40.60:FF:000084">
    <property type="entry name" value="FAT atypical cadherin 3"/>
    <property type="match status" value="1"/>
</dbReference>
<feature type="domain" description="Cadherin" evidence="21">
    <location>
        <begin position="3114"/>
        <end position="3217"/>
    </location>
</feature>
<evidence type="ECO:0000256" key="14">
    <source>
        <dbReference type="PROSITE-ProRule" id="PRU00043"/>
    </source>
</evidence>
<dbReference type="GO" id="GO:0007156">
    <property type="term" value="P:homophilic cell adhesion via plasma membrane adhesion molecules"/>
    <property type="evidence" value="ECO:0007669"/>
    <property type="project" value="InterPro"/>
</dbReference>
<dbReference type="FunFam" id="2.60.120.200:FF:000024">
    <property type="entry name" value="FAT atypical cadherin 1"/>
    <property type="match status" value="1"/>
</dbReference>
<feature type="domain" description="EGF-like" evidence="20">
    <location>
        <begin position="4026"/>
        <end position="4062"/>
    </location>
</feature>
<dbReference type="PROSITE" id="PS50268">
    <property type="entry name" value="CADHERIN_2"/>
    <property type="match status" value="34"/>
</dbReference>
<feature type="domain" description="Cadherin" evidence="21">
    <location>
        <begin position="463"/>
        <end position="568"/>
    </location>
</feature>
<feature type="domain" description="Cadherin" evidence="21">
    <location>
        <begin position="2695"/>
        <end position="2800"/>
    </location>
</feature>
<feature type="domain" description="Cadherin" evidence="21">
    <location>
        <begin position="3547"/>
        <end position="3648"/>
    </location>
</feature>
<feature type="domain" description="Cadherin" evidence="21">
    <location>
        <begin position="275"/>
        <end position="366"/>
    </location>
</feature>
<dbReference type="InterPro" id="IPR009030">
    <property type="entry name" value="Growth_fac_rcpt_cys_sf"/>
</dbReference>
<evidence type="ECO:0000256" key="16">
    <source>
        <dbReference type="SAM" id="MobiDB-lite"/>
    </source>
</evidence>
<feature type="signal peptide" evidence="18">
    <location>
        <begin position="1"/>
        <end position="21"/>
    </location>
</feature>
<feature type="domain" description="Cadherin" evidence="21">
    <location>
        <begin position="822"/>
        <end position="926"/>
    </location>
</feature>
<dbReference type="SMART" id="SM00181">
    <property type="entry name" value="EGF"/>
    <property type="match status" value="4"/>
</dbReference>
<dbReference type="SUPFAM" id="SSF49313">
    <property type="entry name" value="Cadherin-like"/>
    <property type="match status" value="34"/>
</dbReference>
<feature type="domain" description="Cadherin" evidence="21">
    <location>
        <begin position="1235"/>
        <end position="1348"/>
    </location>
</feature>
<evidence type="ECO:0000256" key="17">
    <source>
        <dbReference type="SAM" id="Phobius"/>
    </source>
</evidence>
<dbReference type="Gene3D" id="2.60.120.200">
    <property type="match status" value="1"/>
</dbReference>
<feature type="region of interest" description="Disordered" evidence="16">
    <location>
        <begin position="4370"/>
        <end position="4427"/>
    </location>
</feature>
<keyword evidence="12 15" id="KW-1015">Disulfide bond</keyword>
<feature type="transmembrane region" description="Helical" evidence="17">
    <location>
        <begin position="4121"/>
        <end position="4141"/>
    </location>
</feature>
<evidence type="ECO:0000256" key="18">
    <source>
        <dbReference type="SAM" id="SignalP"/>
    </source>
</evidence>
<dbReference type="FunFam" id="2.60.40.60:FF:000161">
    <property type="entry name" value="FAT atypical cadherin 1"/>
    <property type="match status" value="1"/>
</dbReference>
<evidence type="ECO:0000259" key="20">
    <source>
        <dbReference type="PROSITE" id="PS50026"/>
    </source>
</evidence>
<feature type="domain" description="EGF-like" evidence="20">
    <location>
        <begin position="3762"/>
        <end position="3799"/>
    </location>
</feature>
<feature type="domain" description="Cadherin" evidence="21">
    <location>
        <begin position="3218"/>
        <end position="3322"/>
    </location>
</feature>
<feature type="domain" description="Cadherin" evidence="21">
    <location>
        <begin position="927"/>
        <end position="1033"/>
    </location>
</feature>
<dbReference type="FunFam" id="2.10.25.10:FF:000151">
    <property type="entry name" value="FAT atypical cadherin 4"/>
    <property type="match status" value="1"/>
</dbReference>
<dbReference type="CDD" id="cd00054">
    <property type="entry name" value="EGF_CA"/>
    <property type="match status" value="3"/>
</dbReference>
<reference evidence="22" key="3">
    <citation type="submission" date="2025-09" db="UniProtKB">
        <authorList>
            <consortium name="Ensembl"/>
        </authorList>
    </citation>
    <scope>IDENTIFICATION</scope>
</reference>
<keyword evidence="10 17" id="KW-1133">Transmembrane helix</keyword>
<dbReference type="PROSITE" id="PS00022">
    <property type="entry name" value="EGF_1"/>
    <property type="match status" value="3"/>
</dbReference>
<dbReference type="FunFam" id="2.60.40.60:FF:000052">
    <property type="entry name" value="FAT atypical cadherin 1"/>
    <property type="match status" value="1"/>
</dbReference>
<feature type="domain" description="Cadherin" evidence="21">
    <location>
        <begin position="1971"/>
        <end position="2072"/>
    </location>
</feature>
<evidence type="ECO:0000256" key="5">
    <source>
        <dbReference type="ARBA" id="ARBA00022692"/>
    </source>
</evidence>
<dbReference type="Ensembl" id="ENSAOCT00000083117.1">
    <property type="protein sequence ID" value="ENSAOCP00000049326.1"/>
    <property type="gene ID" value="ENSAOCG00000014797.2"/>
</dbReference>
<dbReference type="FunFam" id="2.60.40.60:FF:000039">
    <property type="entry name" value="FAT atypical cadherin 3"/>
    <property type="match status" value="1"/>
</dbReference>
<dbReference type="FunFam" id="2.60.40.60:FF:000079">
    <property type="entry name" value="FAT atypical cadherin 1"/>
    <property type="match status" value="1"/>
</dbReference>
<feature type="disulfide bond" evidence="15">
    <location>
        <begin position="3771"/>
        <end position="3788"/>
    </location>
</feature>
<keyword evidence="23" id="KW-1185">Reference proteome</keyword>
<comment type="caution">
    <text evidence="15">Lacks conserved residue(s) required for the propagation of feature annotation.</text>
</comment>
<feature type="domain" description="Cadherin" evidence="21">
    <location>
        <begin position="2073"/>
        <end position="2173"/>
    </location>
</feature>
<feature type="region of interest" description="Disordered" evidence="16">
    <location>
        <begin position="4243"/>
        <end position="4264"/>
    </location>
</feature>
<dbReference type="FunFam" id="2.60.40.60:FF:000067">
    <property type="entry name" value="FAT atypical cadherin 1"/>
    <property type="match status" value="1"/>
</dbReference>
<dbReference type="FunFam" id="2.60.40.60:FF:000051">
    <property type="entry name" value="FAT atypical cadherin 1"/>
    <property type="match status" value="1"/>
</dbReference>
<dbReference type="InterPro" id="IPR001881">
    <property type="entry name" value="EGF-like_Ca-bd_dom"/>
</dbReference>
<feature type="domain" description="Cadherin" evidence="21">
    <location>
        <begin position="1554"/>
        <end position="1658"/>
    </location>
</feature>
<dbReference type="FunFam" id="2.60.40.60:FF:000037">
    <property type="entry name" value="FAT atypical cadherin 1"/>
    <property type="match status" value="1"/>
</dbReference>
<dbReference type="FunFam" id="2.60.40.60:FF:000080">
    <property type="entry name" value="FAT atypical cadherin 1"/>
    <property type="match status" value="1"/>
</dbReference>
<feature type="domain" description="Cadherin" evidence="21">
    <location>
        <begin position="3428"/>
        <end position="3532"/>
    </location>
</feature>
<feature type="chain" id="PRO_5043557462" description="FAT atypical cadherin 1a" evidence="18">
    <location>
        <begin position="22"/>
        <end position="4529"/>
    </location>
</feature>
<dbReference type="Proteomes" id="UP001501940">
    <property type="component" value="Chromosome 4"/>
</dbReference>
<dbReference type="PROSITE" id="PS51257">
    <property type="entry name" value="PROKAR_LIPOPROTEIN"/>
    <property type="match status" value="1"/>
</dbReference>
<keyword evidence="6 18" id="KW-0732">Signal</keyword>
<feature type="disulfide bond" evidence="15">
    <location>
        <begin position="4014"/>
        <end position="4023"/>
    </location>
</feature>
<evidence type="ECO:0000313" key="23">
    <source>
        <dbReference type="Proteomes" id="UP001501940"/>
    </source>
</evidence>
<feature type="disulfide bond" evidence="15">
    <location>
        <begin position="4090"/>
        <end position="4099"/>
    </location>
</feature>
<dbReference type="PROSITE" id="PS00010">
    <property type="entry name" value="ASX_HYDROXYL"/>
    <property type="match status" value="1"/>
</dbReference>
<feature type="domain" description="Cadherin" evidence="21">
    <location>
        <begin position="1350"/>
        <end position="1447"/>
    </location>
</feature>
<dbReference type="SUPFAM" id="SSF49899">
    <property type="entry name" value="Concanavalin A-like lectins/glucanases"/>
    <property type="match status" value="1"/>
</dbReference>
<feature type="domain" description="Cadherin" evidence="21">
    <location>
        <begin position="1448"/>
        <end position="1553"/>
    </location>
</feature>
<dbReference type="Pfam" id="PF02210">
    <property type="entry name" value="Laminin_G_2"/>
    <property type="match status" value="1"/>
</dbReference>
<dbReference type="Gene3D" id="2.10.25.10">
    <property type="entry name" value="Laminin"/>
    <property type="match status" value="3"/>
</dbReference>
<dbReference type="GO" id="GO:0005886">
    <property type="term" value="C:plasma membrane"/>
    <property type="evidence" value="ECO:0007669"/>
    <property type="project" value="UniProtKB-SubCell"/>
</dbReference>
<feature type="domain" description="Cadherin" evidence="21">
    <location>
        <begin position="1871"/>
        <end position="1970"/>
    </location>
</feature>
<dbReference type="SUPFAM" id="SSF57196">
    <property type="entry name" value="EGF/Laminin"/>
    <property type="match status" value="1"/>
</dbReference>
<dbReference type="FunFam" id="2.60.40.60:FF:000032">
    <property type="entry name" value="FAT atypical cadherin 1"/>
    <property type="match status" value="1"/>
</dbReference>
<keyword evidence="5 17" id="KW-0812">Transmembrane</keyword>
<dbReference type="SMART" id="SM00179">
    <property type="entry name" value="EGF_CA"/>
    <property type="match status" value="3"/>
</dbReference>
<feature type="region of interest" description="Disordered" evidence="16">
    <location>
        <begin position="4440"/>
        <end position="4467"/>
    </location>
</feature>
<dbReference type="InterPro" id="IPR013320">
    <property type="entry name" value="ConA-like_dom_sf"/>
</dbReference>
<keyword evidence="11 17" id="KW-0472">Membrane</keyword>
<dbReference type="FunFam" id="2.60.40.60:FF:000021">
    <property type="entry name" value="FAT atypical cadherin 1"/>
    <property type="match status" value="2"/>
</dbReference>
<evidence type="ECO:0000256" key="9">
    <source>
        <dbReference type="ARBA" id="ARBA00022889"/>
    </source>
</evidence>
<feature type="domain" description="Cadherin" evidence="21">
    <location>
        <begin position="2174"/>
        <end position="2274"/>
    </location>
</feature>
<dbReference type="InterPro" id="IPR000742">
    <property type="entry name" value="EGF"/>
</dbReference>
<evidence type="ECO:0000256" key="7">
    <source>
        <dbReference type="ARBA" id="ARBA00022737"/>
    </source>
</evidence>
<dbReference type="PROSITE" id="PS01186">
    <property type="entry name" value="EGF_2"/>
    <property type="match status" value="1"/>
</dbReference>
<feature type="domain" description="Cadherin" evidence="21">
    <location>
        <begin position="569"/>
        <end position="670"/>
    </location>
</feature>
<keyword evidence="8 14" id="KW-0106">Calcium</keyword>
<dbReference type="FunFam" id="2.60.40.60:FF:000058">
    <property type="entry name" value="FAT atypical cadherin 3"/>
    <property type="match status" value="1"/>
</dbReference>
<dbReference type="FunFam" id="2.60.40.60:FF:000089">
    <property type="entry name" value="FAT atypical cadherin 1"/>
    <property type="match status" value="1"/>
</dbReference>
<feature type="domain" description="Cadherin" evidence="21">
    <location>
        <begin position="1042"/>
        <end position="1138"/>
    </location>
</feature>
<comment type="subcellular location">
    <subcellularLocation>
        <location evidence="1">Cell membrane</location>
        <topology evidence="1">Single-pass membrane protein</topology>
    </subcellularLocation>
    <subcellularLocation>
        <location evidence="2">Membrane</location>
        <topology evidence="2">Single-pass type I membrane protein</topology>
    </subcellularLocation>
</comment>
<evidence type="ECO:0008006" key="24">
    <source>
        <dbReference type="Google" id="ProtNLM"/>
    </source>
</evidence>
<keyword evidence="13" id="KW-0325">Glycoprotein</keyword>
<feature type="region of interest" description="Disordered" evidence="16">
    <location>
        <begin position="4194"/>
        <end position="4215"/>
    </location>
</feature>
<sequence>MGKHLVPLLVLLLQLLCGCTGNQRMVRAASMLFTHSVYNATIYENSAAKTYLESHTKMGIYITDPTWEIRYKIISGDNENLFKAEDYLLGDFSFLRIRTKGGSTAILNREVKDHYILTVKASERGTNLECRTRVKVQVLDTNDLRPLFSPTSYSISLPENTAIRSSVAKVTATDADIGTNGEYYYSFREWTDMFAVHPTSGVVTLTSKLDYSETKLYELEILAVDRGMKLYGSSGFSSMAKLTVRVEQANEHAPVITAVTLAPSDADHDPTYAIVTVEDNDHGPNGEIASLSIVAGDPLQQFKAVRTSPGSKEYKIKAVKDVDWDSQPFGYNLTLQAKDKGSPPQFSSTKLVHVASAQFKVGPPIFDEAIYRVNLSEFAPLHTPVTMVTAMPKYPHLKYAFRHKSDKSKFAINPDTGLISTAGPINADASSQFELDVVTSDKKATTKVIVDVIDVNNNAPEFQQTSYKASVDENVPIGTSVITVKATDLDRGENGYVTYSITNLSPQPFVIDYFSGVISTSEVLDYELMPRIYNIKVRASDWGSPFRREVEASVTITLNNLNDNKPLFENVDCEVTVPRDHGVGEQITTTSAIDADELQLVRYYIKAGNDLDLFELNPNSGMLSLKHTLSEGEAAKVSFHSLQIIATDGEHETRPMMMNITVITARKPVQLKCVETGVATMLAEKLLQGSKIHTQTEPDDNFMDIHSVNRYTPQFAESFPSVIEVKEDLPVGARIVHLSATDSDSGFNGKLVYVISGGDAESRFIVDMETGWLLIYSPLDRETTDHYTLNITVYDLGIPQKSSSRLLDVKILDANDNSPQFLQDSYSVEISESTPVGTEIIQVDSTDKDQGDNGNVKYSILGGTDHFVINELTGVVTVTKPLDRELHPVHVLKITARDQAVHEPQLVSTVPLKITLEDVNDNPPKFVPPNYRIKVREDLPIGTVIMWLEAHDPDVGPSSQVRYSLIDNGDDKFEVDKLSGALRIVQNLDYETKQVYNLTAKAKDKGKPISLSSTCFIEVDVVDVNENLYRPLFRSFVEKGFIKEDALIGTSVMTVAAEDEDRGRDGEIRYSIRDGSGLGIFSIDEETGIIRTQELLDHETTPHYWLTVYAMDRGVVPLSAFVEVYIEVLDVNDNAPQTSEPVYYPSVMENSPKDVSIIQINAVDPDAKSSDKLTYRITSGNPQGFFAINAKTGKTAITSMEINITITDHGVPAKSTTVRVIVKVLDENDNRPLFLEKIYKIQLPERERPERERAAKRDPVYRVIASDRDQGPNAEISYSIEEGDEHGKFFIEPKTGLVSSKKFSSAGEYDILTIKAVDNGRPQKSSSCRLHIEWIPKPEVPADAAPLLFEEFPFTFSVMESDPVAHMVGVVATESSDVPVWFEITGGNYDSRFDVGKASGTLIVARPLDTEQKSNYNLTVEATDGTRTVSTQVLIRVIDTNNHRPQFSQDVYTVNVPEDKPAGSEVLQISAVDRDEKNKLTFTLLSSTDPFSLRKFRLDPGTGILYTTERLDHEAMRLHVLTVMVRDQDIPVKRNLVRVIVNVDDTNDNAPWFIGTPYSGRVFESAAIGTAVLQVTALDKDKGYNAELVYSIESGNVANSFAIDPILGTVTVAKELDRSSKTAFELTVKATDGGIPPLSTTATVNIMVTVSDNAAPKFMEKELSAEVSESAHPGSFVSLVTAVSQSSVFYQIKSGNINNVFDINPNSGVVVTQQALDYETTPQYKLIIQGTNMAGLGSNTTLMIHLKDENDNAPVFSQREFKGVISESAPINSVVLTSANTPFVIHASDADCDQNAMLVYQIVEPFAHNYFAIDSSTGVIRTTTALDYEQRSVFQFTVQVHDLGMPRLFAETAANVTIEVIDVNDCLPVFSQELYETTVIVPTYKGVEVIQVNATDSDSGPNSKLLFSISEGNIGDKFKMHPITGMISIQNVTQLRSRYELKVRVSDGRFAAVATVKISVKENKGSKLRFTQESYKAYIPENSSEKKNLAIIAAVGNQVNEPLFYKILNPDSRFEISRTSGVVSTTGIPFDREAQDTYDIVVEVTREDNSEDGAHVLVTVTVEDVNDNKPMFVNLPYHALVQMDAEEGQVIRQVKALDKDMGPNADIHYYLKEHQEHFEISSSGEISLKKKFEKDSLNTDFVIVVMAKDSGEPALSAEVEVPVTVVNKATPVFEKPFYSIEIPENIQLHSPVLHVQANDSEGPRIVYTISEGDPFKQFSIDFNTGVIHVVQPLDFETHPAYKLNIRATDSLTGAHSEVFVDIILEDVNDNAPVFLSKTYYANISEASVIGTSVLQVDAKDSDTGNNQEVFFTLVEEKGKSSNYFSIDRDTGIISTAQVLDHEEIQQHKLKVRVVDGGVPALSSDVTVTIDVTDLNDNAPVFTEHTYKTTISELAPREHFISQVQASDADSSDSNKLEFSIISGNEDQNFAINKHTGAIIISNHRRPHMQPVYNLNISVSDGVFRGSALVVVAVIGANFHNPTFSQVDYLVELVENSPAGTLVAEAKATDDDEGIYGQITYQIVNDFAKDKFSINDNGEIFTLESLDREKPDEKVIPISLMAKDGGGKVGFCTVNVIVTDANDNAPQFRAAEYKATIASDVPRGTSVVKIAASDMDEGSNADIEYSLEADVENVEENFEIHPTTGVIVTKESLIGLENELFAFFVRAKDTGNPSRHSVVQVHIRIVATEVPIPKFAEPHYRYTIAEDLPIGTEIDVIQAESEQPVLYNLVKGNTPESNEDEVFVIDRDSGALKLQKSLDHETTKWYQLTLLAQTKHENYEIAASVNVNIQVKDVNDNRPVFDSDPYEAVIVENLPSGTEVIQVKAIDHDSGTNGHIVYSLDPKQSSQEIPELFAVNSETGWVTTLKELDREKMNQYTIAVLATDQGDKVQHITGTRVEVAVADVNDNPPHFTAEIYKGTVSEDDPPPSGVIAILSTTDDDSEDINKQVNYFITGGDPLGQFAIEHIQNEWKVSVRKPLDREEKDNYLLNITASDGIFTAKAVVEVKVLDANDNSPVCEKSLYSESVPEDSPAGRLILQVSATDADIRSNAQISYELQGNCSALPSGELKTLQPLDREDQDEHRFKVRAVDGGGRYCEADIHIAVEDVNDNLPQFSSDPYTITVFENTETGTFVAKLQANDVDTGLNSDIIYSLVDSADGFFSIDEHTGVMSLERPLDREVQSMYELKARASDQGSPRLSSVCQVVVSVLDINDNPPVFEHREYTATVSEDVAVGTQVLRVQAASRDTDANGEISYSIISGNEHGMFSVDPRTGDIFVIEPLDYEVSHEYYITIEATDGGSPPLSDMATVNINLTDVNDNRPVFSQDIYTTVISEDTELGKTVMAVMAEDIDGPSYNHVRYSIVDGNQGSPFTIDPVRGELKVARQLDRERTSGYTLTVVASDNGVPSLSSSTVINVDISDVNDNPPLFSQANYSLIIQENRPKGTSVLQFTVTDRDASHNGPPFTFAIMNGNEGGAFHINQQGALLAVGVLNRKSKENYLLEAQVSDSGKPQLFSTAFISVRIIEESVYPPAILPLDIFVSTAGDEYPGGVLGKVHATDQDIYDTLTYSLAPPSSSSSDESGALFSISASDGKVIALRPLDVGHYPLNVTVTDGRFTTPADVTVHVRQVARQALDNSIAVRFANIAPEEFIGDYWRNFQRALRNIAGVRRSEVQLVSLQPSEQGDLDVLLTLERSGSPYQSQEVRAARKLCAGLDCPLHFCDEVISLDKTAVSTYSTARLSFVTPRHLRTATCQCEGSRCPVVNNLCENNHCPEGTECVADPRDIVYSCVCPEGKKGKCSDGHSLTFGGNGYVKYHLMENENKELMKLSLRLRTFSSHATVMYAKGTDYSILEIVNGRLQYKFDCGSGPGLVSVHSAQVNDGEWHSVSLEVDGNYAKLVLDRVHAASGTAPGTLRTLNLDNSIYFGGHVRQHGSARHGRSLPVTNGLRGCMEAITLNGQELPLNTRAHRVHAVLEDIVDVAPGCVLASVESCSSNPCTNGGSCTSLPNGGYFCKCPASFMGTHCEITISPCASNPCLYGGTCVPRADDFYCQCRGQYSGQRCLSDVDECIKNPCSNGGQCQNTYGSYKCNCSLGFSGQMCELRAAVTNEFVSTSWNIGLEEVIGIVAFVSIIFILVLFFIIIRKKACRSKSKDDEDKHTGGSNVPHSFLQRPFFDAKLNKNIYSDIPPQVPVRPISYTPSIPSDSRNNLDRNSFEGSAIPEHPEFSTFNPDSVHGHRKTVAVCSVAPNLPPPPPSNSVSDSDSIQKPNWDYDYDSEFSFNHLKSPILSQEGVTFKFNFSKILLIGSMSEVHSLSSFQSESCDDNGYHWDTSDWMPSVQLPGIQEFPQYEVVESPAPLYSDPSAIDTDYYPGGFDIESDFPPPPEDFPTNDDLPPPPLPEYSDRCDTLRPLGRDLDPSVGGPGSSVRQRPALPQLYSLNQYLPQHSYPSDGGDTEGQGTSSTSATVTPASTMGTALDNMSMSLYTSTASCSDMSACCEESEVMISDYESGDEGHFEQLAIPALDSQQHTEV</sequence>
<dbReference type="FunFam" id="2.60.40.60:FF:000041">
    <property type="entry name" value="FAT atypical cadherin 1"/>
    <property type="match status" value="1"/>
</dbReference>
<dbReference type="SMART" id="SM00112">
    <property type="entry name" value="CA"/>
    <property type="match status" value="34"/>
</dbReference>
<dbReference type="FunFam" id="2.60.40.60:FF:000053">
    <property type="entry name" value="FAT atypical cadherin 3"/>
    <property type="match status" value="1"/>
</dbReference>
<evidence type="ECO:0000256" key="15">
    <source>
        <dbReference type="PROSITE-ProRule" id="PRU00076"/>
    </source>
</evidence>
<dbReference type="InterPro" id="IPR049883">
    <property type="entry name" value="NOTCH1_EGF-like"/>
</dbReference>
<evidence type="ECO:0000259" key="21">
    <source>
        <dbReference type="PROSITE" id="PS50268"/>
    </source>
</evidence>
<evidence type="ECO:0000256" key="1">
    <source>
        <dbReference type="ARBA" id="ARBA00004162"/>
    </source>
</evidence>
<dbReference type="InterPro" id="IPR000152">
    <property type="entry name" value="EGF-type_Asp/Asn_hydroxyl_site"/>
</dbReference>
<evidence type="ECO:0000256" key="6">
    <source>
        <dbReference type="ARBA" id="ARBA00022729"/>
    </source>
</evidence>
<feature type="compositionally biased region" description="Polar residues" evidence="16">
    <location>
        <begin position="4196"/>
        <end position="4205"/>
    </location>
</feature>
<feature type="disulfide bond" evidence="15">
    <location>
        <begin position="4052"/>
        <end position="4061"/>
    </location>
</feature>
<feature type="compositionally biased region" description="Low complexity" evidence="16">
    <location>
        <begin position="4457"/>
        <end position="4467"/>
    </location>
</feature>
<evidence type="ECO:0000256" key="4">
    <source>
        <dbReference type="ARBA" id="ARBA00022536"/>
    </source>
</evidence>
<feature type="domain" description="Cadherin" evidence="21">
    <location>
        <begin position="717"/>
        <end position="821"/>
    </location>
</feature>
<dbReference type="FunFam" id="2.60.40.60:FF:000061">
    <property type="entry name" value="FAT atypical cadherin 3"/>
    <property type="match status" value="2"/>
</dbReference>
<dbReference type="InterPro" id="IPR020894">
    <property type="entry name" value="Cadherin_CS"/>
</dbReference>
<dbReference type="Pfam" id="PF00008">
    <property type="entry name" value="EGF"/>
    <property type="match status" value="1"/>
</dbReference>
<feature type="domain" description="Cadherin" evidence="21">
    <location>
        <begin position="2911"/>
        <end position="3016"/>
    </location>
</feature>
<dbReference type="FunFam" id="2.10.25.10:FF:000154">
    <property type="entry name" value="FAT atypical cadherin 1"/>
    <property type="match status" value="1"/>
</dbReference>
<feature type="domain" description="EGF-like" evidence="20">
    <location>
        <begin position="4064"/>
        <end position="4100"/>
    </location>
</feature>
<feature type="domain" description="Cadherin" evidence="21">
    <location>
        <begin position="3017"/>
        <end position="3113"/>
    </location>
</feature>
<dbReference type="GO" id="GO:0005509">
    <property type="term" value="F:calcium ion binding"/>
    <property type="evidence" value="ECO:0007669"/>
    <property type="project" value="UniProtKB-UniRule"/>
</dbReference>
<reference evidence="22 23" key="1">
    <citation type="submission" date="2022-01" db="EMBL/GenBank/DDBJ databases">
        <title>A chromosome-scale genome assembly of the false clownfish, Amphiprion ocellaris.</title>
        <authorList>
            <person name="Ryu T."/>
        </authorList>
    </citation>
    <scope>NUCLEOTIDE SEQUENCE [LARGE SCALE GENOMIC DNA]</scope>
</reference>
<feature type="domain" description="Cadherin" evidence="21">
    <location>
        <begin position="2588"/>
        <end position="2694"/>
    </location>
</feature>
<dbReference type="FunFam" id="2.60.40.60:FF:000065">
    <property type="entry name" value="FAT atypical cadherin 1"/>
    <property type="match status" value="1"/>
</dbReference>
<reference evidence="22" key="2">
    <citation type="submission" date="2025-08" db="UniProtKB">
        <authorList>
            <consortium name="Ensembl"/>
        </authorList>
    </citation>
    <scope>IDENTIFICATION</scope>
</reference>
<feature type="domain" description="Cadherin" evidence="21">
    <location>
        <begin position="2484"/>
        <end position="2587"/>
    </location>
</feature>
<dbReference type="Pfam" id="PF07645">
    <property type="entry name" value="EGF_CA"/>
    <property type="match status" value="1"/>
</dbReference>
<dbReference type="FunFam" id="2.60.40.60:FF:000026">
    <property type="entry name" value="FAT atypical cadherin 1"/>
    <property type="match status" value="2"/>
</dbReference>
<feature type="domain" description="Cadherin" evidence="21">
    <location>
        <begin position="1757"/>
        <end position="1870"/>
    </location>
</feature>
<dbReference type="InterPro" id="IPR018097">
    <property type="entry name" value="EGF_Ca-bd_CS"/>
</dbReference>
<name>A0AAQ5YBW2_AMPOC</name>
<feature type="domain" description="Cadherin" evidence="21">
    <location>
        <begin position="3323"/>
        <end position="3427"/>
    </location>
</feature>
<dbReference type="SMART" id="SM00282">
    <property type="entry name" value="LamG"/>
    <property type="match status" value="1"/>
</dbReference>
<dbReference type="InterPro" id="IPR001791">
    <property type="entry name" value="Laminin_G"/>
</dbReference>
<feature type="domain" description="Cadherin" evidence="21">
    <location>
        <begin position="2801"/>
        <end position="2910"/>
    </location>
</feature>
<evidence type="ECO:0000256" key="8">
    <source>
        <dbReference type="ARBA" id="ARBA00022837"/>
    </source>
</evidence>
<dbReference type="PROSITE" id="PS00232">
    <property type="entry name" value="CADHERIN_1"/>
    <property type="match status" value="15"/>
</dbReference>
<dbReference type="FunFam" id="2.60.40.60:FF:000107">
    <property type="entry name" value="FAT atypical cadherin 1"/>
    <property type="match status" value="1"/>
</dbReference>
<keyword evidence="7" id="KW-0677">Repeat</keyword>
<feature type="domain" description="Cadherin" evidence="21">
    <location>
        <begin position="2382"/>
        <end position="2483"/>
    </location>
</feature>
<feature type="domain" description="Cadherin" evidence="21">
    <location>
        <begin position="149"/>
        <end position="256"/>
    </location>
</feature>
<feature type="domain" description="Cadherin" evidence="21">
    <location>
        <begin position="34"/>
        <end position="148"/>
    </location>
</feature>
<proteinExistence type="predicted"/>
<feature type="domain" description="Laminin G" evidence="19">
    <location>
        <begin position="3801"/>
        <end position="3983"/>
    </location>
</feature>
<keyword evidence="4 15" id="KW-0245">EGF-like domain</keyword>
<accession>A0AAQ5YBW2</accession>
<evidence type="ECO:0000313" key="22">
    <source>
        <dbReference type="Ensembl" id="ENSAOCP00000049326.1"/>
    </source>
</evidence>
<keyword evidence="9" id="KW-0130">Cell adhesion</keyword>
<dbReference type="PANTHER" id="PTHR24026">
    <property type="entry name" value="FAT ATYPICAL CADHERIN-RELATED"/>
    <property type="match status" value="1"/>
</dbReference>
<feature type="domain" description="Cadherin" evidence="21">
    <location>
        <begin position="2275"/>
        <end position="2381"/>
    </location>
</feature>
<evidence type="ECO:0000256" key="3">
    <source>
        <dbReference type="ARBA" id="ARBA00022475"/>
    </source>
</evidence>
<protein>
    <recommendedName>
        <fullName evidence="24">FAT atypical cadherin 1a</fullName>
    </recommendedName>
</protein>
<feature type="compositionally biased region" description="Basic and acidic residues" evidence="16">
    <location>
        <begin position="4399"/>
        <end position="4414"/>
    </location>
</feature>
<feature type="domain" description="EGF-like" evidence="20">
    <location>
        <begin position="3987"/>
        <end position="4024"/>
    </location>
</feature>
<dbReference type="InterPro" id="IPR015919">
    <property type="entry name" value="Cadherin-like_sf"/>
</dbReference>
<evidence type="ECO:0000259" key="19">
    <source>
        <dbReference type="PROSITE" id="PS50025"/>
    </source>
</evidence>
<dbReference type="InterPro" id="IPR002126">
    <property type="entry name" value="Cadherin-like_dom"/>
</dbReference>
<dbReference type="PROSITE" id="PS50025">
    <property type="entry name" value="LAM_G_DOMAIN"/>
    <property type="match status" value="1"/>
</dbReference>
<dbReference type="FunFam" id="2.60.40.60:FF:000015">
    <property type="entry name" value="FAT atypical cadherin 1"/>
    <property type="match status" value="1"/>
</dbReference>
<feature type="domain" description="Cadherin" evidence="21">
    <location>
        <begin position="1659"/>
        <end position="1756"/>
    </location>
</feature>
<evidence type="ECO:0000256" key="2">
    <source>
        <dbReference type="ARBA" id="ARBA00004479"/>
    </source>
</evidence>